<organism evidence="2 3">
    <name type="scientific">Afipia massiliensis</name>
    <dbReference type="NCBI Taxonomy" id="211460"/>
    <lineage>
        <taxon>Bacteria</taxon>
        <taxon>Pseudomonadati</taxon>
        <taxon>Pseudomonadota</taxon>
        <taxon>Alphaproteobacteria</taxon>
        <taxon>Hyphomicrobiales</taxon>
        <taxon>Nitrobacteraceae</taxon>
        <taxon>Afipia</taxon>
    </lineage>
</organism>
<protein>
    <submittedName>
        <fullName evidence="2">Dienelactone hydrolase</fullName>
    </submittedName>
</protein>
<proteinExistence type="predicted"/>
<dbReference type="GO" id="GO:0016787">
    <property type="term" value="F:hydrolase activity"/>
    <property type="evidence" value="ECO:0007669"/>
    <property type="project" value="UniProtKB-KW"/>
</dbReference>
<dbReference type="RefSeq" id="WP_184087900.1">
    <property type="nucleotide sequence ID" value="NZ_JACHIJ010000006.1"/>
</dbReference>
<comment type="caution">
    <text evidence="2">The sequence shown here is derived from an EMBL/GenBank/DDBJ whole genome shotgun (WGS) entry which is preliminary data.</text>
</comment>
<dbReference type="AlphaFoldDB" id="A0A840N8N8"/>
<sequence length="271" mass="29290">MPTRPVNKDDALEDFVAREITLNGVTKVVHVSGTGPAVIVMTEMPGISPHVARFSRWVRDAGFTVYMPSLFGRDGALVSAEEGVAVMQRACVSAEFRAFAANESSPVTMWLRALARHAHDERGGPGVGAIGMCFTGNFALSMMLEPAMLAPVVSQPSLPLNDPAGMAMTPDELAAVRERLEREDLTVMAYRFAGDKFCKAQRFAAFAEALGDRFVARVLPDSAANTDLPSFFATHVTTPHSVVTAHLIDEAGQPTIAARDEILSFFKHRLT</sequence>
<evidence type="ECO:0000313" key="2">
    <source>
        <dbReference type="EMBL" id="MBB5054071.1"/>
    </source>
</evidence>
<dbReference type="InterPro" id="IPR002925">
    <property type="entry name" value="Dienelactn_hydro"/>
</dbReference>
<evidence type="ECO:0000259" key="1">
    <source>
        <dbReference type="Pfam" id="PF01738"/>
    </source>
</evidence>
<dbReference type="Gene3D" id="3.40.50.1820">
    <property type="entry name" value="alpha/beta hydrolase"/>
    <property type="match status" value="1"/>
</dbReference>
<dbReference type="EMBL" id="JACHIJ010000006">
    <property type="protein sequence ID" value="MBB5054071.1"/>
    <property type="molecule type" value="Genomic_DNA"/>
</dbReference>
<dbReference type="Pfam" id="PF01738">
    <property type="entry name" value="DLH"/>
    <property type="match status" value="1"/>
</dbReference>
<feature type="domain" description="Dienelactone hydrolase" evidence="1">
    <location>
        <begin position="34"/>
        <end position="153"/>
    </location>
</feature>
<gene>
    <name evidence="2" type="ORF">HNQ36_004073</name>
</gene>
<accession>A0A840N8N8</accession>
<reference evidence="2 3" key="1">
    <citation type="submission" date="2020-08" db="EMBL/GenBank/DDBJ databases">
        <title>Genomic Encyclopedia of Type Strains, Phase IV (KMG-IV): sequencing the most valuable type-strain genomes for metagenomic binning, comparative biology and taxonomic classification.</title>
        <authorList>
            <person name="Goeker M."/>
        </authorList>
    </citation>
    <scope>NUCLEOTIDE SEQUENCE [LARGE SCALE GENOMIC DNA]</scope>
    <source>
        <strain evidence="2 3">DSM 17498</strain>
    </source>
</reference>
<name>A0A840N8N8_9BRAD</name>
<dbReference type="InterPro" id="IPR029058">
    <property type="entry name" value="AB_hydrolase_fold"/>
</dbReference>
<dbReference type="SUPFAM" id="SSF53474">
    <property type="entry name" value="alpha/beta-Hydrolases"/>
    <property type="match status" value="1"/>
</dbReference>
<dbReference type="Proteomes" id="UP000521227">
    <property type="component" value="Unassembled WGS sequence"/>
</dbReference>
<evidence type="ECO:0000313" key="3">
    <source>
        <dbReference type="Proteomes" id="UP000521227"/>
    </source>
</evidence>
<keyword evidence="2" id="KW-0378">Hydrolase</keyword>